<dbReference type="Proteomes" id="UP000828390">
    <property type="component" value="Unassembled WGS sequence"/>
</dbReference>
<feature type="compositionally biased region" description="Polar residues" evidence="1">
    <location>
        <begin position="1"/>
        <end position="14"/>
    </location>
</feature>
<keyword evidence="3" id="KW-1185">Reference proteome</keyword>
<proteinExistence type="predicted"/>
<dbReference type="EMBL" id="JAIWYP010000014">
    <property type="protein sequence ID" value="KAH3706952.1"/>
    <property type="molecule type" value="Genomic_DNA"/>
</dbReference>
<dbReference type="AlphaFoldDB" id="A0A9D4BSU5"/>
<gene>
    <name evidence="2" type="ORF">DPMN_066343</name>
</gene>
<comment type="caution">
    <text evidence="2">The sequence shown here is derived from an EMBL/GenBank/DDBJ whole genome shotgun (WGS) entry which is preliminary data.</text>
</comment>
<name>A0A9D4BSU5_DREPO</name>
<feature type="compositionally biased region" description="Basic and acidic residues" evidence="1">
    <location>
        <begin position="15"/>
        <end position="26"/>
    </location>
</feature>
<accession>A0A9D4BSU5</accession>
<organism evidence="2 3">
    <name type="scientific">Dreissena polymorpha</name>
    <name type="common">Zebra mussel</name>
    <name type="synonym">Mytilus polymorpha</name>
    <dbReference type="NCBI Taxonomy" id="45954"/>
    <lineage>
        <taxon>Eukaryota</taxon>
        <taxon>Metazoa</taxon>
        <taxon>Spiralia</taxon>
        <taxon>Lophotrochozoa</taxon>
        <taxon>Mollusca</taxon>
        <taxon>Bivalvia</taxon>
        <taxon>Autobranchia</taxon>
        <taxon>Heteroconchia</taxon>
        <taxon>Euheterodonta</taxon>
        <taxon>Imparidentia</taxon>
        <taxon>Neoheterodontei</taxon>
        <taxon>Myida</taxon>
        <taxon>Dreissenoidea</taxon>
        <taxon>Dreissenidae</taxon>
        <taxon>Dreissena</taxon>
    </lineage>
</organism>
<protein>
    <submittedName>
        <fullName evidence="2">Uncharacterized protein</fullName>
    </submittedName>
</protein>
<reference evidence="2" key="2">
    <citation type="submission" date="2020-11" db="EMBL/GenBank/DDBJ databases">
        <authorList>
            <person name="McCartney M.A."/>
            <person name="Auch B."/>
            <person name="Kono T."/>
            <person name="Mallez S."/>
            <person name="Becker A."/>
            <person name="Gohl D.M."/>
            <person name="Silverstein K.A.T."/>
            <person name="Koren S."/>
            <person name="Bechman K.B."/>
            <person name="Herman A."/>
            <person name="Abrahante J.E."/>
            <person name="Garbe J."/>
        </authorList>
    </citation>
    <scope>NUCLEOTIDE SEQUENCE</scope>
    <source>
        <strain evidence="2">Duluth1</strain>
        <tissue evidence="2">Whole animal</tissue>
    </source>
</reference>
<evidence type="ECO:0000313" key="2">
    <source>
        <dbReference type="EMBL" id="KAH3706952.1"/>
    </source>
</evidence>
<feature type="region of interest" description="Disordered" evidence="1">
    <location>
        <begin position="1"/>
        <end position="29"/>
    </location>
</feature>
<evidence type="ECO:0000313" key="3">
    <source>
        <dbReference type="Proteomes" id="UP000828390"/>
    </source>
</evidence>
<sequence>MFNNKSNTTTTIQSKSKDKATMDTRLTRPSHTAGFRRTWETANMEWLHLITAGILLLR</sequence>
<evidence type="ECO:0000256" key="1">
    <source>
        <dbReference type="SAM" id="MobiDB-lite"/>
    </source>
</evidence>
<reference evidence="2" key="1">
    <citation type="journal article" date="2019" name="bioRxiv">
        <title>The Genome of the Zebra Mussel, Dreissena polymorpha: A Resource for Invasive Species Research.</title>
        <authorList>
            <person name="McCartney M.A."/>
            <person name="Auch B."/>
            <person name="Kono T."/>
            <person name="Mallez S."/>
            <person name="Zhang Y."/>
            <person name="Obille A."/>
            <person name="Becker A."/>
            <person name="Abrahante J.E."/>
            <person name="Garbe J."/>
            <person name="Badalamenti J.P."/>
            <person name="Herman A."/>
            <person name="Mangelson H."/>
            <person name="Liachko I."/>
            <person name="Sullivan S."/>
            <person name="Sone E.D."/>
            <person name="Koren S."/>
            <person name="Silverstein K.A.T."/>
            <person name="Beckman K.B."/>
            <person name="Gohl D.M."/>
        </authorList>
    </citation>
    <scope>NUCLEOTIDE SEQUENCE</scope>
    <source>
        <strain evidence="2">Duluth1</strain>
        <tissue evidence="2">Whole animal</tissue>
    </source>
</reference>